<keyword evidence="5" id="KW-1185">Reference proteome</keyword>
<dbReference type="EMBL" id="CM010720">
    <property type="protein sequence ID" value="RZC64253.1"/>
    <property type="molecule type" value="Genomic_DNA"/>
</dbReference>
<evidence type="ECO:0000256" key="2">
    <source>
        <dbReference type="SAM" id="SignalP"/>
    </source>
</evidence>
<name>A0A4Y7JT24_PAPSO</name>
<dbReference type="PRINTS" id="PR01217">
    <property type="entry name" value="PRICHEXTENSN"/>
</dbReference>
<feature type="chain" id="PRO_5036129607" description="Knottin scorpion toxin-like domain-containing protein" evidence="2">
    <location>
        <begin position="37"/>
        <end position="314"/>
    </location>
</feature>
<reference evidence="4 5" key="1">
    <citation type="journal article" date="2018" name="Science">
        <title>The opium poppy genome and morphinan production.</title>
        <authorList>
            <person name="Guo L."/>
            <person name="Winzer T."/>
            <person name="Yang X."/>
            <person name="Li Y."/>
            <person name="Ning Z."/>
            <person name="He Z."/>
            <person name="Teodor R."/>
            <person name="Lu Y."/>
            <person name="Bowser T.A."/>
            <person name="Graham I.A."/>
            <person name="Ye K."/>
        </authorList>
    </citation>
    <scope>NUCLEOTIDE SEQUENCE [LARGE SCALE GENOMIC DNA]</scope>
    <source>
        <strain evidence="5">cv. HN1</strain>
        <tissue evidence="4">Leaves</tissue>
    </source>
</reference>
<proteinExistence type="predicted"/>
<dbReference type="Proteomes" id="UP000316621">
    <property type="component" value="Chromosome 6"/>
</dbReference>
<feature type="region of interest" description="Disordered" evidence="1">
    <location>
        <begin position="202"/>
        <end position="238"/>
    </location>
</feature>
<dbReference type="AlphaFoldDB" id="A0A4Y7JT24"/>
<evidence type="ECO:0000313" key="3">
    <source>
        <dbReference type="EMBL" id="RZC64252.1"/>
    </source>
</evidence>
<evidence type="ECO:0000313" key="4">
    <source>
        <dbReference type="EMBL" id="RZC64253.1"/>
    </source>
</evidence>
<dbReference type="EMBL" id="CM010720">
    <property type="protein sequence ID" value="RZC64252.1"/>
    <property type="molecule type" value="Genomic_DNA"/>
</dbReference>
<protein>
    <recommendedName>
        <fullName evidence="6">Knottin scorpion toxin-like domain-containing protein</fullName>
    </recommendedName>
</protein>
<sequence length="314" mass="33396">MKMAISGRTSPSFTCSNALLAFILCMSLFCTELASSEKWWQNICTPGDAYIERRFFSSMNCPLCSDWCRNNCASMKSSVAIDKCLLQENQKQTYCQCCCNKPPSSPPSPPLPPATSEPKTFTLIDFLDNKICAAGQLYKEIPHTDGIGCALQPLCAEKCKEKGLLNGGNQCLGICPDGCKNDAYQWVEQCCCAPLSPSQPPPPSPSPPPPSPSPPPPSPPPPPPSPPPPTASPPPPTPPENICRAGQAFIPTPITDCSLCTAGYCVNKCLENGGLLVKMGCSPSVLSCKCCCKSRTLQSSTSDLSSSSLFSATK</sequence>
<feature type="signal peptide" evidence="2">
    <location>
        <begin position="1"/>
        <end position="36"/>
    </location>
</feature>
<gene>
    <name evidence="3" type="ORF">C5167_007936</name>
    <name evidence="4" type="ORF">C5167_007937</name>
</gene>
<accession>A0A4Y7JT24</accession>
<evidence type="ECO:0000256" key="1">
    <source>
        <dbReference type="SAM" id="MobiDB-lite"/>
    </source>
</evidence>
<keyword evidence="2" id="KW-0732">Signal</keyword>
<organism evidence="4 5">
    <name type="scientific">Papaver somniferum</name>
    <name type="common">Opium poppy</name>
    <dbReference type="NCBI Taxonomy" id="3469"/>
    <lineage>
        <taxon>Eukaryota</taxon>
        <taxon>Viridiplantae</taxon>
        <taxon>Streptophyta</taxon>
        <taxon>Embryophyta</taxon>
        <taxon>Tracheophyta</taxon>
        <taxon>Spermatophyta</taxon>
        <taxon>Magnoliopsida</taxon>
        <taxon>Ranunculales</taxon>
        <taxon>Papaveraceae</taxon>
        <taxon>Papaveroideae</taxon>
        <taxon>Papaver</taxon>
    </lineage>
</organism>
<dbReference type="Gramene" id="RZC64253">
    <property type="protein sequence ID" value="RZC64253"/>
    <property type="gene ID" value="C5167_007937"/>
</dbReference>
<evidence type="ECO:0000313" key="5">
    <source>
        <dbReference type="Proteomes" id="UP000316621"/>
    </source>
</evidence>
<dbReference type="Gramene" id="RZC64252">
    <property type="protein sequence ID" value="RZC64252"/>
    <property type="gene ID" value="C5167_007936"/>
</dbReference>
<evidence type="ECO:0008006" key="6">
    <source>
        <dbReference type="Google" id="ProtNLM"/>
    </source>
</evidence>